<feature type="domain" description="SET" evidence="1">
    <location>
        <begin position="141"/>
        <end position="185"/>
    </location>
</feature>
<accession>A0A060T3J9</accession>
<dbReference type="Gene3D" id="1.25.40.10">
    <property type="entry name" value="Tetratricopeptide repeat domain"/>
    <property type="match status" value="1"/>
</dbReference>
<gene>
    <name evidence="2" type="ORF">GNLVRS02_ARAD1C34056g</name>
</gene>
<sequence length="455" mass="50751">MYPATTASASPCTLIPVQCGCGWMVHPRCLNRHKAQCQALQLSDPALAVNGDHQPARLLAYVGAQRQWDKLAYLVSHVDQFSTQSKRWKDMTTLANIVHEHLCRHIGKYATPSPDDLRWLLAILVVNAFTWQDCFLNRLGMAFDPIFSLINHSCTPNCMAYIEGGVLRVVAIRSLAKGDHLDVAYFNPQFPIPIRQAVLQRQYCFQCSCLACVSGLSPADTVQCPACTKLLIASSPNCSECGTRIDGARALDIAESVQVSLASSLPVKGQKNPLKEEMSRYLVSLRILLAQPCLPFTREPVYSVLETLRKRYEEQGDYETAFVIGMVICGAIIAPIELYSKNRVSPLMLYSSLSVVCTGIDALRGSPVSEIHCIVKYLLQFCRIHSKRLHCKMLKSVSKRAYYQLARESLVAHEQDELISLQAALSSISSRFQHTIFNRAISWDALMSFLLYSPS</sequence>
<dbReference type="InterPro" id="IPR001214">
    <property type="entry name" value="SET_dom"/>
</dbReference>
<evidence type="ECO:0000259" key="1">
    <source>
        <dbReference type="Pfam" id="PF00856"/>
    </source>
</evidence>
<organism evidence="2">
    <name type="scientific">Blastobotrys adeninivorans</name>
    <name type="common">Yeast</name>
    <name type="synonym">Arxula adeninivorans</name>
    <dbReference type="NCBI Taxonomy" id="409370"/>
    <lineage>
        <taxon>Eukaryota</taxon>
        <taxon>Fungi</taxon>
        <taxon>Dikarya</taxon>
        <taxon>Ascomycota</taxon>
        <taxon>Saccharomycotina</taxon>
        <taxon>Dipodascomycetes</taxon>
        <taxon>Dipodascales</taxon>
        <taxon>Trichomonascaceae</taxon>
        <taxon>Blastobotrys</taxon>
    </lineage>
</organism>
<dbReference type="EMBL" id="HG937693">
    <property type="protein sequence ID" value="CDP35379.1"/>
    <property type="molecule type" value="Genomic_DNA"/>
</dbReference>
<reference evidence="2" key="1">
    <citation type="submission" date="2014-02" db="EMBL/GenBank/DDBJ databases">
        <authorList>
            <person name="Genoscope - CEA"/>
        </authorList>
    </citation>
    <scope>NUCLEOTIDE SEQUENCE</scope>
    <source>
        <strain evidence="2">LS3</strain>
    </source>
</reference>
<dbReference type="InterPro" id="IPR011990">
    <property type="entry name" value="TPR-like_helical_dom_sf"/>
</dbReference>
<dbReference type="InterPro" id="IPR046341">
    <property type="entry name" value="SET_dom_sf"/>
</dbReference>
<dbReference type="GO" id="GO:0005634">
    <property type="term" value="C:nucleus"/>
    <property type="evidence" value="ECO:0007669"/>
    <property type="project" value="TreeGrafter"/>
</dbReference>
<evidence type="ECO:0000313" key="2">
    <source>
        <dbReference type="EMBL" id="CDP35379.1"/>
    </source>
</evidence>
<dbReference type="InterPro" id="IPR050869">
    <property type="entry name" value="H3K4_H4K5_MeTrfase"/>
</dbReference>
<protein>
    <submittedName>
        <fullName evidence="2">ARAD1C34056p</fullName>
    </submittedName>
</protein>
<dbReference type="PANTHER" id="PTHR12197">
    <property type="entry name" value="HISTONE-LYSINE N-METHYLTRANSFERASE SMYD"/>
    <property type="match status" value="1"/>
</dbReference>
<dbReference type="CDD" id="cd20071">
    <property type="entry name" value="SET_SMYD"/>
    <property type="match status" value="1"/>
</dbReference>
<dbReference type="AlphaFoldDB" id="A0A060T3J9"/>
<name>A0A060T3J9_BLAAD</name>
<dbReference type="Gene3D" id="2.170.270.10">
    <property type="entry name" value="SET domain"/>
    <property type="match status" value="1"/>
</dbReference>
<proteinExistence type="predicted"/>
<dbReference type="PANTHER" id="PTHR12197:SF251">
    <property type="entry name" value="EG:BACR7C10.4 PROTEIN"/>
    <property type="match status" value="1"/>
</dbReference>
<reference evidence="2" key="2">
    <citation type="submission" date="2014-06" db="EMBL/GenBank/DDBJ databases">
        <title>The complete genome of Blastobotrys (Arxula) adeninivorans LS3 - a yeast of biotechnological interest.</title>
        <authorList>
            <person name="Kunze G."/>
            <person name="Gaillardin C."/>
            <person name="Czernicka M."/>
            <person name="Durrens P."/>
            <person name="Martin T."/>
            <person name="Boer E."/>
            <person name="Gabaldon T."/>
            <person name="Cruz J."/>
            <person name="Talla E."/>
            <person name="Marck C."/>
            <person name="Goffeau A."/>
            <person name="Barbe V."/>
            <person name="Baret P."/>
            <person name="Baronian K."/>
            <person name="Beier S."/>
            <person name="Bleykasten C."/>
            <person name="Bode R."/>
            <person name="Casaregola S."/>
            <person name="Despons L."/>
            <person name="Fairhead C."/>
            <person name="Giersberg M."/>
            <person name="Gierski P."/>
            <person name="Hahnel U."/>
            <person name="Hartmann A."/>
            <person name="Jankowska D."/>
            <person name="Jubin C."/>
            <person name="Jung P."/>
            <person name="Lafontaine I."/>
            <person name="Leh-Louis V."/>
            <person name="Lemaire M."/>
            <person name="Marcet-Houben M."/>
            <person name="Mascher M."/>
            <person name="Morel G."/>
            <person name="Richard G.-F."/>
            <person name="Riechen J."/>
            <person name="Sacerdot C."/>
            <person name="Sarkar A."/>
            <person name="Savel G."/>
            <person name="Schacherer J."/>
            <person name="Sherman D."/>
            <person name="Straub M.-L."/>
            <person name="Stein N."/>
            <person name="Thierry A."/>
            <person name="Trautwein-Schult A."/>
            <person name="Westhof E."/>
            <person name="Worch S."/>
            <person name="Dujon B."/>
            <person name="Souciet J.-L."/>
            <person name="Wincker P."/>
            <person name="Scholz U."/>
            <person name="Neuveglise N."/>
        </authorList>
    </citation>
    <scope>NUCLEOTIDE SEQUENCE</scope>
    <source>
        <strain evidence="2">LS3</strain>
    </source>
</reference>
<dbReference type="SUPFAM" id="SSF82199">
    <property type="entry name" value="SET domain"/>
    <property type="match status" value="1"/>
</dbReference>
<dbReference type="Pfam" id="PF00856">
    <property type="entry name" value="SET"/>
    <property type="match status" value="1"/>
</dbReference>